<dbReference type="GO" id="GO:0009401">
    <property type="term" value="P:phosphoenolpyruvate-dependent sugar phosphotransferase system"/>
    <property type="evidence" value="ECO:0007669"/>
    <property type="project" value="InterPro"/>
</dbReference>
<dbReference type="AlphaFoldDB" id="A0A7D5JF06"/>
<protein>
    <submittedName>
        <fullName evidence="2">PTS cellbiose transporter subunit IIB</fullName>
    </submittedName>
</protein>
<evidence type="ECO:0000256" key="1">
    <source>
        <dbReference type="ARBA" id="ARBA00022679"/>
    </source>
</evidence>
<dbReference type="SUPFAM" id="SSF52794">
    <property type="entry name" value="PTS system IIB component-like"/>
    <property type="match status" value="1"/>
</dbReference>
<evidence type="ECO:0000313" key="3">
    <source>
        <dbReference type="Proteomes" id="UP000509638"/>
    </source>
</evidence>
<dbReference type="InterPro" id="IPR036095">
    <property type="entry name" value="PTS_EIIB-like_sf"/>
</dbReference>
<reference evidence="2 3" key="1">
    <citation type="submission" date="2020-06" db="EMBL/GenBank/DDBJ databases">
        <authorList>
            <person name="Jo H."/>
        </authorList>
    </citation>
    <scope>NUCLEOTIDE SEQUENCE [LARGE SCALE GENOMIC DNA]</scope>
    <source>
        <strain evidence="2 3">I46</strain>
    </source>
</reference>
<sequence length="83" mass="8982">MGSSLILRTTAQRALDQLGVTATVDNADIGSARGRHSDVVIGQPSYLSEVPDIAPVRVEVMQFVDVAHVREQLRAALVEKGWL</sequence>
<name>A0A7D5JF06_9MICO</name>
<dbReference type="EMBL" id="CP058316">
    <property type="protein sequence ID" value="QLD13320.1"/>
    <property type="molecule type" value="Genomic_DNA"/>
</dbReference>
<proteinExistence type="predicted"/>
<keyword evidence="1" id="KW-0808">Transferase</keyword>
<dbReference type="GO" id="GO:0008982">
    <property type="term" value="F:protein-N(PI)-phosphohistidine-sugar phosphotransferase activity"/>
    <property type="evidence" value="ECO:0007669"/>
    <property type="project" value="InterPro"/>
</dbReference>
<organism evidence="2 3">
    <name type="scientific">Microbacterium oleivorans</name>
    <dbReference type="NCBI Taxonomy" id="273677"/>
    <lineage>
        <taxon>Bacteria</taxon>
        <taxon>Bacillati</taxon>
        <taxon>Actinomycetota</taxon>
        <taxon>Actinomycetes</taxon>
        <taxon>Micrococcales</taxon>
        <taxon>Microbacteriaceae</taxon>
        <taxon>Microbacterium</taxon>
    </lineage>
</organism>
<dbReference type="Gene3D" id="3.40.50.2300">
    <property type="match status" value="1"/>
</dbReference>
<accession>A0A7D5JF06</accession>
<evidence type="ECO:0000313" key="2">
    <source>
        <dbReference type="EMBL" id="QLD13320.1"/>
    </source>
</evidence>
<dbReference type="Proteomes" id="UP000509638">
    <property type="component" value="Chromosome"/>
</dbReference>
<gene>
    <name evidence="2" type="ORF">HW566_11150</name>
</gene>